<evidence type="ECO:0000313" key="3">
    <source>
        <dbReference type="Proteomes" id="UP001174936"/>
    </source>
</evidence>
<dbReference type="Proteomes" id="UP001174936">
    <property type="component" value="Unassembled WGS sequence"/>
</dbReference>
<name>A0AA39YDD4_9PEZI</name>
<evidence type="ECO:0000313" key="2">
    <source>
        <dbReference type="EMBL" id="KAK0649407.1"/>
    </source>
</evidence>
<proteinExistence type="predicted"/>
<feature type="compositionally biased region" description="Basic residues" evidence="1">
    <location>
        <begin position="59"/>
        <end position="69"/>
    </location>
</feature>
<keyword evidence="3" id="KW-1185">Reference proteome</keyword>
<dbReference type="EMBL" id="JAULSV010000003">
    <property type="protein sequence ID" value="KAK0649407.1"/>
    <property type="molecule type" value="Genomic_DNA"/>
</dbReference>
<feature type="compositionally biased region" description="Low complexity" evidence="1">
    <location>
        <begin position="27"/>
        <end position="58"/>
    </location>
</feature>
<organism evidence="2 3">
    <name type="scientific">Cercophora newfieldiana</name>
    <dbReference type="NCBI Taxonomy" id="92897"/>
    <lineage>
        <taxon>Eukaryota</taxon>
        <taxon>Fungi</taxon>
        <taxon>Dikarya</taxon>
        <taxon>Ascomycota</taxon>
        <taxon>Pezizomycotina</taxon>
        <taxon>Sordariomycetes</taxon>
        <taxon>Sordariomycetidae</taxon>
        <taxon>Sordariales</taxon>
        <taxon>Lasiosphaeriaceae</taxon>
        <taxon>Cercophora</taxon>
    </lineage>
</organism>
<feature type="region of interest" description="Disordered" evidence="1">
    <location>
        <begin position="1"/>
        <end position="70"/>
    </location>
</feature>
<protein>
    <submittedName>
        <fullName evidence="2">Uncharacterized protein</fullName>
    </submittedName>
</protein>
<reference evidence="2" key="1">
    <citation type="submission" date="2023-06" db="EMBL/GenBank/DDBJ databases">
        <title>Genome-scale phylogeny and comparative genomics of the fungal order Sordariales.</title>
        <authorList>
            <consortium name="Lawrence Berkeley National Laboratory"/>
            <person name="Hensen N."/>
            <person name="Bonometti L."/>
            <person name="Westerberg I."/>
            <person name="Brannstrom I.O."/>
            <person name="Guillou S."/>
            <person name="Cros-Aarteil S."/>
            <person name="Calhoun S."/>
            <person name="Haridas S."/>
            <person name="Kuo A."/>
            <person name="Mondo S."/>
            <person name="Pangilinan J."/>
            <person name="Riley R."/>
            <person name="Labutti K."/>
            <person name="Andreopoulos B."/>
            <person name="Lipzen A."/>
            <person name="Chen C."/>
            <person name="Yanf M."/>
            <person name="Daum C."/>
            <person name="Ng V."/>
            <person name="Clum A."/>
            <person name="Steindorff A."/>
            <person name="Ohm R."/>
            <person name="Martin F."/>
            <person name="Silar P."/>
            <person name="Natvig D."/>
            <person name="Lalanne C."/>
            <person name="Gautier V."/>
            <person name="Ament-Velasquez S.L."/>
            <person name="Kruys A."/>
            <person name="Hutchinson M.I."/>
            <person name="Powell A.J."/>
            <person name="Barry K."/>
            <person name="Miller A.N."/>
            <person name="Grigoriev I.V."/>
            <person name="Debuchy R."/>
            <person name="Gladieux P."/>
            <person name="Thoren M.H."/>
            <person name="Johannesson H."/>
        </authorList>
    </citation>
    <scope>NUCLEOTIDE SEQUENCE</scope>
    <source>
        <strain evidence="2">SMH2532-1</strain>
    </source>
</reference>
<accession>A0AA39YDD4</accession>
<comment type="caution">
    <text evidence="2">The sequence shown here is derived from an EMBL/GenBank/DDBJ whole genome shotgun (WGS) entry which is preliminary data.</text>
</comment>
<sequence length="149" mass="16474">MSSSITIPAPTAASALDYDHCHRRQSSKSTNGSSSSSSSYSSSPTTPEVKSSSTSSRSAQKRKMVHARRPSLLSSAFAKEEYTTINIADDPEGPPRLISYLSSSQGFAWNPELFLPSYVDFEYTPLEYRQERVVEICLSDEDIKKILPQ</sequence>
<evidence type="ECO:0000256" key="1">
    <source>
        <dbReference type="SAM" id="MobiDB-lite"/>
    </source>
</evidence>
<dbReference type="AlphaFoldDB" id="A0AA39YDD4"/>
<gene>
    <name evidence="2" type="ORF">B0T16DRAFT_130729</name>
</gene>